<sequence>MIEFDNDYDLIRKPRFLTTLSSKILPFLSSLKL</sequence>
<dbReference type="Proteomes" id="UP000011185">
    <property type="component" value="Unassembled WGS sequence"/>
</dbReference>
<dbReference type="AlphaFoldDB" id="L7JZ63"/>
<proteinExistence type="predicted"/>
<dbReference type="EMBL" id="JH993832">
    <property type="protein sequence ID" value="ELQ76615.1"/>
    <property type="molecule type" value="Genomic_DNA"/>
</dbReference>
<dbReference type="InParanoid" id="L7JZ63"/>
<protein>
    <submittedName>
        <fullName evidence="1">Uncharacterized protein</fullName>
    </submittedName>
</protein>
<name>L7JZ63_TRAHO</name>
<evidence type="ECO:0000313" key="2">
    <source>
        <dbReference type="Proteomes" id="UP000011185"/>
    </source>
</evidence>
<organism evidence="1 2">
    <name type="scientific">Trachipleistophora hominis</name>
    <name type="common">Microsporidian parasite</name>
    <dbReference type="NCBI Taxonomy" id="72359"/>
    <lineage>
        <taxon>Eukaryota</taxon>
        <taxon>Fungi</taxon>
        <taxon>Fungi incertae sedis</taxon>
        <taxon>Microsporidia</taxon>
        <taxon>Pleistophoridae</taxon>
        <taxon>Trachipleistophora</taxon>
    </lineage>
</organism>
<accession>L7JZ63</accession>
<dbReference type="VEuPathDB" id="MicrosporidiaDB:THOM_0331"/>
<reference evidence="1 2" key="1">
    <citation type="journal article" date="2012" name="PLoS Pathog.">
        <title>The genome of the obligate intracellular parasite Trachipleistophora hominis: new insights into microsporidian genome dynamics and reductive evolution.</title>
        <authorList>
            <person name="Heinz E."/>
            <person name="Williams T.A."/>
            <person name="Nakjang S."/>
            <person name="Noel C.J."/>
            <person name="Swan D.C."/>
            <person name="Goldberg A.V."/>
            <person name="Harris S.R."/>
            <person name="Weinmaier T."/>
            <person name="Markert S."/>
            <person name="Becher D."/>
            <person name="Bernhardt J."/>
            <person name="Dagan T."/>
            <person name="Hacker C."/>
            <person name="Lucocq J.M."/>
            <person name="Schweder T."/>
            <person name="Rattei T."/>
            <person name="Hall N."/>
            <person name="Hirt R.P."/>
            <person name="Embley T.M."/>
        </authorList>
    </citation>
    <scope>NUCLEOTIDE SEQUENCE [LARGE SCALE GENOMIC DNA]</scope>
</reference>
<dbReference type="HOGENOM" id="CLU_3385061_0_0_1"/>
<gene>
    <name evidence="1" type="ORF">THOM_0331</name>
</gene>
<evidence type="ECO:0000313" key="1">
    <source>
        <dbReference type="EMBL" id="ELQ76615.1"/>
    </source>
</evidence>
<keyword evidence="2" id="KW-1185">Reference proteome</keyword>